<evidence type="ECO:0008006" key="6">
    <source>
        <dbReference type="Google" id="ProtNLM"/>
    </source>
</evidence>
<dbReference type="KEGG" id="csty:KN1_27220"/>
<dbReference type="Pfam" id="PF19289">
    <property type="entry name" value="PmbA_TldD_3rd"/>
    <property type="match status" value="1"/>
</dbReference>
<name>A0A8D5U7X8_9CREN</name>
<sequence length="414" mass="46268">MVDEYTLIQRAKDLGYEAEIYSVKSKNFQVKRGEQFYSFNLVDQGYGLRVIKDGRVGFAYSTVLDEGILNLAIESSKASKEDKFNVLPSPEKVNRINLKFFELNEVREKVKEYEGVLGEIRGFANVIAEYYEFTVSEVKVISTEGVDVNEQRSLGSVSVVFNFKRDDFITPEFYEGITVRDLSKLDPQKIVDEARKKGEIFKKRTVLDKKVKEAVFTPKAISSLLSPLLSYAVSLENVYRGKSTLKEGEILSEKLNIIDNPNINWAPYSRSFDGEGLPSKETRIVSDGKVTTFLSNTYWANRAGKANTHSSSRFYSSLPVISSSILDIDIAPDAEEDTVVIDQVQGVHTSNFDTGEFSVVGSVAWYNQVAIREVVITGTLKDMLKGIIGGIGKDKEVKGNVYTRSLKVGNINIA</sequence>
<dbReference type="PANTHER" id="PTHR43421:SF1">
    <property type="entry name" value="METALLOPROTEASE PMBA"/>
    <property type="match status" value="1"/>
</dbReference>
<dbReference type="InterPro" id="IPR045570">
    <property type="entry name" value="Metalloprtase-TldD/E_cen_dom"/>
</dbReference>
<dbReference type="Pfam" id="PF01523">
    <property type="entry name" value="PmbA_TldD_1st"/>
    <property type="match status" value="1"/>
</dbReference>
<feature type="domain" description="Metalloprotease TldD/E central" evidence="3">
    <location>
        <begin position="105"/>
        <end position="197"/>
    </location>
</feature>
<dbReference type="GeneID" id="66164446"/>
<reference evidence="4 5" key="1">
    <citation type="submission" date="2021-04" db="EMBL/GenBank/DDBJ databases">
        <title>Complete genome sequence of Stygiolobus sp. KN-1.</title>
        <authorList>
            <person name="Nakamura K."/>
            <person name="Sakai H."/>
            <person name="Kurosawa N."/>
        </authorList>
    </citation>
    <scope>NUCLEOTIDE SEQUENCE [LARGE SCALE GENOMIC DNA]</scope>
    <source>
        <strain evidence="4 5">KN-1</strain>
    </source>
</reference>
<feature type="domain" description="Metalloprotease TldD/E N-terminal" evidence="1">
    <location>
        <begin position="20"/>
        <end position="76"/>
    </location>
</feature>
<dbReference type="Proteomes" id="UP000825123">
    <property type="component" value="Chromosome"/>
</dbReference>
<dbReference type="GO" id="GO:0008237">
    <property type="term" value="F:metallopeptidase activity"/>
    <property type="evidence" value="ECO:0007669"/>
    <property type="project" value="InterPro"/>
</dbReference>
<dbReference type="AlphaFoldDB" id="A0A8D5U7X8"/>
<dbReference type="Pfam" id="PF19290">
    <property type="entry name" value="PmbA_TldD_2nd"/>
    <property type="match status" value="1"/>
</dbReference>
<dbReference type="InterPro" id="IPR036059">
    <property type="entry name" value="TldD/PmbA_sf"/>
</dbReference>
<accession>A0A8D5U7X8</accession>
<dbReference type="SUPFAM" id="SSF111283">
    <property type="entry name" value="Putative modulator of DNA gyrase, PmbA/TldD"/>
    <property type="match status" value="1"/>
</dbReference>
<dbReference type="InterPro" id="IPR035068">
    <property type="entry name" value="TldD/PmbA_N"/>
</dbReference>
<protein>
    <recommendedName>
        <fullName evidence="6">Peptidase U62 modulator of DNA gyrase</fullName>
    </recommendedName>
</protein>
<feature type="domain" description="Metalloprotease TldD/E C-terminal" evidence="2">
    <location>
        <begin position="213"/>
        <end position="414"/>
    </location>
</feature>
<evidence type="ECO:0000313" key="5">
    <source>
        <dbReference type="Proteomes" id="UP000825123"/>
    </source>
</evidence>
<dbReference type="InterPro" id="IPR002510">
    <property type="entry name" value="Metalloprtase-TldD/E_N"/>
</dbReference>
<evidence type="ECO:0000259" key="3">
    <source>
        <dbReference type="Pfam" id="PF19290"/>
    </source>
</evidence>
<dbReference type="GO" id="GO:0005829">
    <property type="term" value="C:cytosol"/>
    <property type="evidence" value="ECO:0007669"/>
    <property type="project" value="TreeGrafter"/>
</dbReference>
<keyword evidence="5" id="KW-1185">Reference proteome</keyword>
<dbReference type="GO" id="GO:0006508">
    <property type="term" value="P:proteolysis"/>
    <property type="evidence" value="ECO:0007669"/>
    <property type="project" value="InterPro"/>
</dbReference>
<dbReference type="EMBL" id="AP024597">
    <property type="protein sequence ID" value="BCU71425.1"/>
    <property type="molecule type" value="Genomic_DNA"/>
</dbReference>
<dbReference type="PANTHER" id="PTHR43421">
    <property type="entry name" value="METALLOPROTEASE PMBA"/>
    <property type="match status" value="1"/>
</dbReference>
<proteinExistence type="predicted"/>
<evidence type="ECO:0000313" key="4">
    <source>
        <dbReference type="EMBL" id="BCU71425.1"/>
    </source>
</evidence>
<dbReference type="Gene3D" id="3.30.2290.10">
    <property type="entry name" value="PmbA/TldD superfamily"/>
    <property type="match status" value="1"/>
</dbReference>
<gene>
    <name evidence="4" type="ORF">KN1_27220</name>
</gene>
<evidence type="ECO:0000259" key="1">
    <source>
        <dbReference type="Pfam" id="PF01523"/>
    </source>
</evidence>
<dbReference type="InterPro" id="IPR045569">
    <property type="entry name" value="Metalloprtase-TldD/E_C"/>
</dbReference>
<organism evidence="4 5">
    <name type="scientific">Stygiolobus caldivivus</name>
    <dbReference type="NCBI Taxonomy" id="2824673"/>
    <lineage>
        <taxon>Archaea</taxon>
        <taxon>Thermoproteota</taxon>
        <taxon>Thermoprotei</taxon>
        <taxon>Sulfolobales</taxon>
        <taxon>Sulfolobaceae</taxon>
        <taxon>Stygiolobus</taxon>
    </lineage>
</organism>
<dbReference type="InterPro" id="IPR047657">
    <property type="entry name" value="PmbA"/>
</dbReference>
<evidence type="ECO:0000259" key="2">
    <source>
        <dbReference type="Pfam" id="PF19289"/>
    </source>
</evidence>
<dbReference type="RefSeq" id="WP_221288168.1">
    <property type="nucleotide sequence ID" value="NZ_AP024597.1"/>
</dbReference>